<sequence length="54" mass="6068">MICPLLSEVRFVPELDIRGPAVPMLERVECLNYDCAIYNVNEQRCGLINTIGVS</sequence>
<proteinExistence type="predicted"/>
<evidence type="ECO:0000313" key="1">
    <source>
        <dbReference type="EMBL" id="KKM95675.1"/>
    </source>
</evidence>
<dbReference type="AlphaFoldDB" id="A0A0F9P3N5"/>
<comment type="caution">
    <text evidence="1">The sequence shown here is derived from an EMBL/GenBank/DDBJ whole genome shotgun (WGS) entry which is preliminary data.</text>
</comment>
<organism evidence="1">
    <name type="scientific">marine sediment metagenome</name>
    <dbReference type="NCBI Taxonomy" id="412755"/>
    <lineage>
        <taxon>unclassified sequences</taxon>
        <taxon>metagenomes</taxon>
        <taxon>ecological metagenomes</taxon>
    </lineage>
</organism>
<dbReference type="EMBL" id="LAZR01005975">
    <property type="protein sequence ID" value="KKM95675.1"/>
    <property type="molecule type" value="Genomic_DNA"/>
</dbReference>
<protein>
    <submittedName>
        <fullName evidence="1">Uncharacterized protein</fullName>
    </submittedName>
</protein>
<name>A0A0F9P3N5_9ZZZZ</name>
<accession>A0A0F9P3N5</accession>
<reference evidence="1" key="1">
    <citation type="journal article" date="2015" name="Nature">
        <title>Complex archaea that bridge the gap between prokaryotes and eukaryotes.</title>
        <authorList>
            <person name="Spang A."/>
            <person name="Saw J.H."/>
            <person name="Jorgensen S.L."/>
            <person name="Zaremba-Niedzwiedzka K."/>
            <person name="Martijn J."/>
            <person name="Lind A.E."/>
            <person name="van Eijk R."/>
            <person name="Schleper C."/>
            <person name="Guy L."/>
            <person name="Ettema T.J."/>
        </authorList>
    </citation>
    <scope>NUCLEOTIDE SEQUENCE</scope>
</reference>
<gene>
    <name evidence="1" type="ORF">LCGC14_1185780</name>
</gene>